<dbReference type="PROSITE" id="PS00358">
    <property type="entry name" value="RIBOSOMAL_L5"/>
    <property type="match status" value="1"/>
</dbReference>
<evidence type="ECO:0000256" key="5">
    <source>
        <dbReference type="ARBA" id="ARBA00035391"/>
    </source>
</evidence>
<accession>A0A9Y1I324</accession>
<dbReference type="Pfam" id="PF00281">
    <property type="entry name" value="Ribosomal_L5"/>
    <property type="match status" value="1"/>
</dbReference>
<dbReference type="EMBL" id="OP616813">
    <property type="protein sequence ID" value="WDA99394.1"/>
    <property type="molecule type" value="Genomic_DNA"/>
</dbReference>
<evidence type="ECO:0000313" key="9">
    <source>
        <dbReference type="EMBL" id="WDA99394.1"/>
    </source>
</evidence>
<dbReference type="InterPro" id="IPR022803">
    <property type="entry name" value="Ribosomal_uL5_dom_sf"/>
</dbReference>
<evidence type="ECO:0000256" key="4">
    <source>
        <dbReference type="ARBA" id="ARBA00035210"/>
    </source>
</evidence>
<proteinExistence type="inferred from homology"/>
<dbReference type="Gene3D" id="3.30.1440.10">
    <property type="match status" value="1"/>
</dbReference>
<dbReference type="GO" id="GO:0003735">
    <property type="term" value="F:structural constituent of ribosome"/>
    <property type="evidence" value="ECO:0007669"/>
    <property type="project" value="InterPro"/>
</dbReference>
<evidence type="ECO:0000259" key="8">
    <source>
        <dbReference type="Pfam" id="PF00673"/>
    </source>
</evidence>
<dbReference type="GO" id="GO:0006412">
    <property type="term" value="P:translation"/>
    <property type="evidence" value="ECO:0007669"/>
    <property type="project" value="InterPro"/>
</dbReference>
<dbReference type="PANTHER" id="PTHR11994">
    <property type="entry name" value="60S RIBOSOMAL PROTEIN L11-RELATED"/>
    <property type="match status" value="1"/>
</dbReference>
<sequence length="183" mass="21144">MRSQLYNYYRNTIIKDLISEFGYKNIHQVPKIVKININRGLGQDGQNSKVLEKNMNEIALITGQKPIITYAKKSISGFKIREKTPIGIAVTLRKEKMYIFLEKLIHLALPRIRDFRGINTSSFDGRGNYNLGIKEQLIFPEIEYDKIDKIRGMDINIVTTALNDLEAKRLLTLLGMPFRKNNL</sequence>
<keyword evidence="3 6" id="KW-0687">Ribonucleoprotein</keyword>
<dbReference type="InterPro" id="IPR020929">
    <property type="entry name" value="Ribosomal_uL5_CS"/>
</dbReference>
<dbReference type="FunFam" id="3.30.1440.10:FF:000001">
    <property type="entry name" value="50S ribosomal protein L5"/>
    <property type="match status" value="1"/>
</dbReference>
<evidence type="ECO:0000256" key="6">
    <source>
        <dbReference type="RuleBase" id="RU003930"/>
    </source>
</evidence>
<organism evidence="9">
    <name type="scientific">Galdieria yellowstonensis</name>
    <dbReference type="NCBI Taxonomy" id="3028027"/>
    <lineage>
        <taxon>Eukaryota</taxon>
        <taxon>Rhodophyta</taxon>
        <taxon>Bangiophyceae</taxon>
        <taxon>Galdieriales</taxon>
        <taxon>Galdieriaceae</taxon>
        <taxon>Galdieria</taxon>
    </lineage>
</organism>
<dbReference type="NCBIfam" id="NF000585">
    <property type="entry name" value="PRK00010.1"/>
    <property type="match status" value="1"/>
</dbReference>
<dbReference type="PIRSF" id="PIRSF002161">
    <property type="entry name" value="Ribosomal_L5"/>
    <property type="match status" value="1"/>
</dbReference>
<geneLocation type="plastid" evidence="9"/>
<evidence type="ECO:0000259" key="7">
    <source>
        <dbReference type="Pfam" id="PF00281"/>
    </source>
</evidence>
<keyword evidence="9" id="KW-0934">Plastid</keyword>
<dbReference type="Pfam" id="PF00673">
    <property type="entry name" value="Ribosomal_L5_C"/>
    <property type="match status" value="1"/>
</dbReference>
<protein>
    <recommendedName>
        <fullName evidence="4">Large ribosomal subunit protein uL5c</fullName>
    </recommendedName>
    <alternativeName>
        <fullName evidence="5">50S ribosomal protein L5, chloroplastic</fullName>
    </alternativeName>
</protein>
<dbReference type="InterPro" id="IPR002132">
    <property type="entry name" value="Ribosomal_uL5"/>
</dbReference>
<dbReference type="SUPFAM" id="SSF55282">
    <property type="entry name" value="RL5-like"/>
    <property type="match status" value="1"/>
</dbReference>
<dbReference type="InterPro" id="IPR020930">
    <property type="entry name" value="Ribosomal_uL5_bac-type"/>
</dbReference>
<reference evidence="9" key="1">
    <citation type="journal article" date="2023" name="J. Phycol.">
        <title>Revised classification of the Cyanidiophyceae based on plastid genome data with descriptions of the Cavernulicolales ord. nov. and Galdieriales ord. nov. (Rhodophyta).</title>
        <authorList>
            <person name="Park S.I."/>
            <person name="Cho C.H."/>
            <person name="Ciniglia C."/>
            <person name="Huang T.Y."/>
            <person name="Liu S.L."/>
            <person name="Bustamante D.E."/>
            <person name="Calderon M.S."/>
            <person name="Mansilla A."/>
            <person name="McDermott T."/>
            <person name="Andersen R.A."/>
            <person name="Yoon H.S."/>
        </authorList>
    </citation>
    <scope>NUCLEOTIDE SEQUENCE</scope>
    <source>
        <strain evidence="9">Hsy245</strain>
    </source>
</reference>
<dbReference type="AlphaFoldDB" id="A0A9Y1I324"/>
<dbReference type="GO" id="GO:1990904">
    <property type="term" value="C:ribonucleoprotein complex"/>
    <property type="evidence" value="ECO:0007669"/>
    <property type="project" value="UniProtKB-KW"/>
</dbReference>
<dbReference type="InterPro" id="IPR031309">
    <property type="entry name" value="Ribosomal_uL5_C"/>
</dbReference>
<evidence type="ECO:0000256" key="3">
    <source>
        <dbReference type="ARBA" id="ARBA00023274"/>
    </source>
</evidence>
<name>A0A9Y1I324_9RHOD</name>
<evidence type="ECO:0000256" key="1">
    <source>
        <dbReference type="ARBA" id="ARBA00008553"/>
    </source>
</evidence>
<dbReference type="GO" id="GO:0005840">
    <property type="term" value="C:ribosome"/>
    <property type="evidence" value="ECO:0007669"/>
    <property type="project" value="UniProtKB-KW"/>
</dbReference>
<comment type="similarity">
    <text evidence="1 6">Belongs to the universal ribosomal protein uL5 family.</text>
</comment>
<evidence type="ECO:0000256" key="2">
    <source>
        <dbReference type="ARBA" id="ARBA00022980"/>
    </source>
</evidence>
<dbReference type="HAMAP" id="MF_01333_B">
    <property type="entry name" value="Ribosomal_uL5_B"/>
    <property type="match status" value="1"/>
</dbReference>
<feature type="domain" description="Large ribosomal subunit protein uL5 N-terminal" evidence="7">
    <location>
        <begin position="25"/>
        <end position="81"/>
    </location>
</feature>
<dbReference type="InterPro" id="IPR031310">
    <property type="entry name" value="Ribosomal_uL5_N"/>
</dbReference>
<gene>
    <name evidence="9" type="primary">rpl5</name>
    <name evidence="9" type="ORF">GAYEhsy245_179</name>
</gene>
<feature type="domain" description="Large ribosomal subunit protein uL5 C-terminal" evidence="8">
    <location>
        <begin position="85"/>
        <end position="178"/>
    </location>
</feature>
<keyword evidence="2 6" id="KW-0689">Ribosomal protein</keyword>